<evidence type="ECO:0000313" key="1">
    <source>
        <dbReference type="EMBL" id="SPZ83799.1"/>
    </source>
</evidence>
<dbReference type="Proteomes" id="UP000251241">
    <property type="component" value="Unassembled WGS sequence"/>
</dbReference>
<evidence type="ECO:0000313" key="2">
    <source>
        <dbReference type="Proteomes" id="UP000251241"/>
    </source>
</evidence>
<dbReference type="RefSeq" id="WP_070565079.1">
    <property type="nucleotide sequence ID" value="NZ_CP068086.1"/>
</dbReference>
<sequence>MKRLKYSIFPVLICIGLFISCKKEGVDVVNSELIKSKKALLPDGGSESTPGSTRSVHVVKLSNGQFYAGYAGGLRFGNWFTYPSNLNDYQWYERFTPTFDTPIGDSNLIDFRMDGHKFIAVLGTALGGLVYKMNTKDYLEKFKTTIPAVSDYVSKVGGGTDGIILVPGKFLIDKNAPYGIAIFDINTPEYNGEVVPSYE</sequence>
<dbReference type="EMBL" id="UAUU01000002">
    <property type="protein sequence ID" value="SPZ83799.1"/>
    <property type="molecule type" value="Genomic_DNA"/>
</dbReference>
<organism evidence="1 2">
    <name type="scientific">Sphingobacterium multivorum</name>
    <dbReference type="NCBI Taxonomy" id="28454"/>
    <lineage>
        <taxon>Bacteria</taxon>
        <taxon>Pseudomonadati</taxon>
        <taxon>Bacteroidota</taxon>
        <taxon>Sphingobacteriia</taxon>
        <taxon>Sphingobacteriales</taxon>
        <taxon>Sphingobacteriaceae</taxon>
        <taxon>Sphingobacterium</taxon>
    </lineage>
</organism>
<proteinExistence type="predicted"/>
<gene>
    <name evidence="1" type="ORF">NCTC11343_00318</name>
</gene>
<dbReference type="AlphaFoldDB" id="A0A2X2KN13"/>
<protein>
    <submittedName>
        <fullName evidence="1">Uncharacterized protein</fullName>
    </submittedName>
</protein>
<reference evidence="1 2" key="1">
    <citation type="submission" date="2018-06" db="EMBL/GenBank/DDBJ databases">
        <authorList>
            <consortium name="Pathogen Informatics"/>
            <person name="Doyle S."/>
        </authorList>
    </citation>
    <scope>NUCLEOTIDE SEQUENCE [LARGE SCALE GENOMIC DNA]</scope>
    <source>
        <strain evidence="1 2">NCTC11343</strain>
    </source>
</reference>
<accession>A0A2X2KN13</accession>
<name>A0A2X2KN13_SPHMU</name>
<dbReference type="GeneID" id="97179204"/>
<dbReference type="PROSITE" id="PS51257">
    <property type="entry name" value="PROKAR_LIPOPROTEIN"/>
    <property type="match status" value="1"/>
</dbReference>